<dbReference type="EMBL" id="AP022601">
    <property type="protein sequence ID" value="BBY94290.1"/>
    <property type="molecule type" value="Genomic_DNA"/>
</dbReference>
<dbReference type="AlphaFoldDB" id="A0A9W4B5I7"/>
<feature type="compositionally biased region" description="Basic and acidic residues" evidence="1">
    <location>
        <begin position="1"/>
        <end position="34"/>
    </location>
</feature>
<dbReference type="Proteomes" id="UP000465785">
    <property type="component" value="Chromosome"/>
</dbReference>
<sequence length="56" mass="6644">MAHPKKGEEGYAEYLEKSNERRRIRRADPEYLAKEKRRWARQTAKREAAKKAAKGK</sequence>
<gene>
    <name evidence="2" type="ORF">MGALJ_39590</name>
</gene>
<evidence type="ECO:0000313" key="2">
    <source>
        <dbReference type="EMBL" id="BBY94290.1"/>
    </source>
</evidence>
<dbReference type="KEGG" id="mgau:MGALJ_39590"/>
<evidence type="ECO:0000313" key="3">
    <source>
        <dbReference type="Proteomes" id="UP000465785"/>
    </source>
</evidence>
<keyword evidence="3" id="KW-1185">Reference proteome</keyword>
<proteinExistence type="predicted"/>
<protein>
    <submittedName>
        <fullName evidence="2">Uncharacterized protein</fullName>
    </submittedName>
</protein>
<evidence type="ECO:0000256" key="1">
    <source>
        <dbReference type="SAM" id="MobiDB-lite"/>
    </source>
</evidence>
<organism evidence="2 3">
    <name type="scientific">Mycobacterium gallinarum</name>
    <dbReference type="NCBI Taxonomy" id="39689"/>
    <lineage>
        <taxon>Bacteria</taxon>
        <taxon>Bacillati</taxon>
        <taxon>Actinomycetota</taxon>
        <taxon>Actinomycetes</taxon>
        <taxon>Mycobacteriales</taxon>
        <taxon>Mycobacteriaceae</taxon>
        <taxon>Mycobacterium</taxon>
    </lineage>
</organism>
<name>A0A9W4B5I7_9MYCO</name>
<feature type="region of interest" description="Disordered" evidence="1">
    <location>
        <begin position="1"/>
        <end position="56"/>
    </location>
</feature>
<reference evidence="2 3" key="1">
    <citation type="journal article" date="2019" name="Emerg. Microbes Infect.">
        <title>Comprehensive subspecies identification of 175 nontuberculous mycobacteria species based on 7547 genomic profiles.</title>
        <authorList>
            <person name="Matsumoto Y."/>
            <person name="Kinjo T."/>
            <person name="Motooka D."/>
            <person name="Nabeya D."/>
            <person name="Jung N."/>
            <person name="Uechi K."/>
            <person name="Horii T."/>
            <person name="Iida T."/>
            <person name="Fujita J."/>
            <person name="Nakamura S."/>
        </authorList>
    </citation>
    <scope>NUCLEOTIDE SEQUENCE [LARGE SCALE GENOMIC DNA]</scope>
    <source>
        <strain evidence="2 3">JCM 6399</strain>
    </source>
</reference>
<accession>A0A9W4B5I7</accession>